<evidence type="ECO:0000313" key="3">
    <source>
        <dbReference type="EMBL" id="WOH44667.1"/>
    </source>
</evidence>
<feature type="domain" description="Smf/DprA SLOG" evidence="2">
    <location>
        <begin position="80"/>
        <end position="266"/>
    </location>
</feature>
<evidence type="ECO:0000313" key="4">
    <source>
        <dbReference type="Proteomes" id="UP001302613"/>
    </source>
</evidence>
<dbReference type="EMBL" id="CP136601">
    <property type="protein sequence ID" value="WOH44667.1"/>
    <property type="molecule type" value="Genomic_DNA"/>
</dbReference>
<dbReference type="Proteomes" id="UP001302613">
    <property type="component" value="Chromosome"/>
</dbReference>
<dbReference type="PANTHER" id="PTHR43022">
    <property type="entry name" value="PROTEIN SMF"/>
    <property type="match status" value="1"/>
</dbReference>
<keyword evidence="4" id="KW-1185">Reference proteome</keyword>
<organism evidence="3 4">
    <name type="scientific">Citrobacter portucalensis</name>
    <dbReference type="NCBI Taxonomy" id="1639133"/>
    <lineage>
        <taxon>Bacteria</taxon>
        <taxon>Pseudomonadati</taxon>
        <taxon>Pseudomonadota</taxon>
        <taxon>Gammaproteobacteria</taxon>
        <taxon>Enterobacterales</taxon>
        <taxon>Enterobacteriaceae</taxon>
        <taxon>Citrobacter</taxon>
        <taxon>Citrobacter freundii complex</taxon>
    </lineage>
</organism>
<name>A0ABZ0H571_9ENTR</name>
<dbReference type="SUPFAM" id="SSF102405">
    <property type="entry name" value="MCP/YpsA-like"/>
    <property type="match status" value="1"/>
</dbReference>
<dbReference type="Gene3D" id="3.40.50.450">
    <property type="match status" value="1"/>
</dbReference>
<gene>
    <name evidence="3" type="ORF">RY846_05650</name>
</gene>
<dbReference type="RefSeq" id="WP_234103769.1">
    <property type="nucleotide sequence ID" value="NZ_CP136601.1"/>
</dbReference>
<protein>
    <submittedName>
        <fullName evidence="3">DNA-processing protein DprA</fullName>
    </submittedName>
</protein>
<dbReference type="InterPro" id="IPR057666">
    <property type="entry name" value="DrpA_SLOG"/>
</dbReference>
<dbReference type="InterPro" id="IPR003488">
    <property type="entry name" value="DprA"/>
</dbReference>
<dbReference type="PANTHER" id="PTHR43022:SF1">
    <property type="entry name" value="PROTEIN SMF"/>
    <property type="match status" value="1"/>
</dbReference>
<proteinExistence type="inferred from homology"/>
<evidence type="ECO:0000256" key="1">
    <source>
        <dbReference type="ARBA" id="ARBA00006525"/>
    </source>
</evidence>
<dbReference type="Pfam" id="PF02481">
    <property type="entry name" value="DNA_processg_A"/>
    <property type="match status" value="1"/>
</dbReference>
<evidence type="ECO:0000259" key="2">
    <source>
        <dbReference type="Pfam" id="PF02481"/>
    </source>
</evidence>
<comment type="similarity">
    <text evidence="1">Belongs to the DprA/Smf family.</text>
</comment>
<reference evidence="3 4" key="1">
    <citation type="submission" date="2023-10" db="EMBL/GenBank/DDBJ databases">
        <title>SFO-1, KPC-2, NDM-1 were first reported in Portuguese citrobacter collected clinically.</title>
        <authorList>
            <person name="Guo K."/>
        </authorList>
    </citation>
    <scope>NUCLEOTIDE SEQUENCE [LARGE SCALE GENOMIC DNA]</scope>
    <source>
        <strain evidence="3 4">L2724hy</strain>
    </source>
</reference>
<sequence>MNNLNLSDDMKVAWYHAALVLSKKISIGSVQANEDLKILLEQFGTIEKLYDHHFSMVPVHQDIECELNKCYSKFNSSFKAITIHDDLYPKALRKIRGTPAILYCQGNVEIFELEKSIGFVGTRELDNPNHIESARNAIKRIYESGFEVIVSGLATGSDTLGHKCAIQLGMKTIAVLGTPLNISYPKENKELQANIALNHLLVTEYPIGVRPFGTFFSNRNMTTVSLSQKGIIVARAGDKSGTQHAIRHCVNQNKPLYILENNIYEKDYTWVRKYKDKIKLIRDK</sequence>
<accession>A0ABZ0H571</accession>